<feature type="transmembrane region" description="Helical" evidence="7">
    <location>
        <begin position="219"/>
        <end position="244"/>
    </location>
</feature>
<dbReference type="PANTHER" id="PTHR32243">
    <property type="entry name" value="MALTOSE TRANSPORT SYSTEM PERMEASE-RELATED"/>
    <property type="match status" value="1"/>
</dbReference>
<feature type="transmembrane region" description="Helical" evidence="7">
    <location>
        <begin position="177"/>
        <end position="198"/>
    </location>
</feature>
<dbReference type="RefSeq" id="WP_200502970.1">
    <property type="nucleotide sequence ID" value="NZ_JAEDAJ010000006.1"/>
</dbReference>
<reference evidence="10 11" key="1">
    <citation type="submission" date="2020-12" db="EMBL/GenBank/DDBJ databases">
        <title>Brachybacterium sp. MASK1Z-5, whole genome shotgun sequence.</title>
        <authorList>
            <person name="Tuo L."/>
        </authorList>
    </citation>
    <scope>NUCLEOTIDE SEQUENCE [LARGE SCALE GENOMIC DNA]</scope>
    <source>
        <strain evidence="10 11">MASK1Z-5</strain>
    </source>
</reference>
<dbReference type="CDD" id="cd06261">
    <property type="entry name" value="TM_PBP2"/>
    <property type="match status" value="1"/>
</dbReference>
<feature type="domain" description="ABC transmembrane type-1" evidence="9">
    <location>
        <begin position="101"/>
        <end position="300"/>
    </location>
</feature>
<evidence type="ECO:0000256" key="1">
    <source>
        <dbReference type="ARBA" id="ARBA00004651"/>
    </source>
</evidence>
<feature type="transmembrane region" description="Helical" evidence="7">
    <location>
        <begin position="283"/>
        <end position="300"/>
    </location>
</feature>
<dbReference type="SUPFAM" id="SSF161098">
    <property type="entry name" value="MetI-like"/>
    <property type="match status" value="1"/>
</dbReference>
<evidence type="ECO:0000256" key="2">
    <source>
        <dbReference type="ARBA" id="ARBA00022448"/>
    </source>
</evidence>
<evidence type="ECO:0000259" key="9">
    <source>
        <dbReference type="PROSITE" id="PS50928"/>
    </source>
</evidence>
<name>A0ABS1BDK6_9MICO</name>
<dbReference type="InterPro" id="IPR035906">
    <property type="entry name" value="MetI-like_sf"/>
</dbReference>
<dbReference type="EMBL" id="JAEDAJ010000006">
    <property type="protein sequence ID" value="MBK0332080.1"/>
    <property type="molecule type" value="Genomic_DNA"/>
</dbReference>
<evidence type="ECO:0000313" key="10">
    <source>
        <dbReference type="EMBL" id="MBK0332080.1"/>
    </source>
</evidence>
<gene>
    <name evidence="10" type="ORF">I8D64_11795</name>
</gene>
<comment type="subcellular location">
    <subcellularLocation>
        <location evidence="1 7">Cell membrane</location>
        <topology evidence="1 7">Multi-pass membrane protein</topology>
    </subcellularLocation>
</comment>
<evidence type="ECO:0000256" key="6">
    <source>
        <dbReference type="ARBA" id="ARBA00023136"/>
    </source>
</evidence>
<dbReference type="InterPro" id="IPR000515">
    <property type="entry name" value="MetI-like"/>
</dbReference>
<keyword evidence="2 7" id="KW-0813">Transport</keyword>
<evidence type="ECO:0000313" key="11">
    <source>
        <dbReference type="Proteomes" id="UP000612352"/>
    </source>
</evidence>
<evidence type="ECO:0000256" key="5">
    <source>
        <dbReference type="ARBA" id="ARBA00022989"/>
    </source>
</evidence>
<comment type="caution">
    <text evidence="10">The sequence shown here is derived from an EMBL/GenBank/DDBJ whole genome shotgun (WGS) entry which is preliminary data.</text>
</comment>
<dbReference type="PANTHER" id="PTHR32243:SF18">
    <property type="entry name" value="INNER MEMBRANE ABC TRANSPORTER PERMEASE PROTEIN YCJP"/>
    <property type="match status" value="1"/>
</dbReference>
<comment type="similarity">
    <text evidence="7">Belongs to the binding-protein-dependent transport system permease family.</text>
</comment>
<dbReference type="Pfam" id="PF00528">
    <property type="entry name" value="BPD_transp_1"/>
    <property type="match status" value="1"/>
</dbReference>
<keyword evidence="6 7" id="KW-0472">Membrane</keyword>
<dbReference type="InterPro" id="IPR050901">
    <property type="entry name" value="BP-dep_ABC_trans_perm"/>
</dbReference>
<dbReference type="Gene3D" id="1.10.3720.10">
    <property type="entry name" value="MetI-like"/>
    <property type="match status" value="1"/>
</dbReference>
<feature type="transmembrane region" description="Helical" evidence="7">
    <location>
        <begin position="38"/>
        <end position="60"/>
    </location>
</feature>
<keyword evidence="5 7" id="KW-1133">Transmembrane helix</keyword>
<evidence type="ECO:0000256" key="7">
    <source>
        <dbReference type="RuleBase" id="RU363032"/>
    </source>
</evidence>
<sequence>MTSASGSASGGRTRSGGTQIRSRTGEVLSPKKIKGGRAGSIVIAIGMAFILVYCLLPFYWMAVSSLRLPSEGRSTELIPNPISLENYVAVFDPDNHFARALANSLVVAGGTTVLVLLLGTFGAYALARLDFAGKVLVMFMIVATSMFPVITLVVPLLKLFSGGFEWWPFNWINSYQAMLLPTMSFALPLAVWNLNAFFRQLPVELEQAAMVDGTTRFGAFWRIILPLAAPGVFTTAIITFIAAWNEFLIALTMVNQPAMQTANVAISKFTGSSQFDTPYGTKMAAGVIVTVPLIILVLVFQRRIIGGLAAGSVK</sequence>
<keyword evidence="11" id="KW-1185">Reference proteome</keyword>
<protein>
    <submittedName>
        <fullName evidence="10">Carbohydrate ABC transporter permease</fullName>
    </submittedName>
</protein>
<dbReference type="PROSITE" id="PS50928">
    <property type="entry name" value="ABC_TM1"/>
    <property type="match status" value="1"/>
</dbReference>
<evidence type="ECO:0000256" key="3">
    <source>
        <dbReference type="ARBA" id="ARBA00022475"/>
    </source>
</evidence>
<accession>A0ABS1BDK6</accession>
<organism evidence="10 11">
    <name type="scientific">Brachybacterium halotolerans</name>
    <dbReference type="NCBI Taxonomy" id="2795215"/>
    <lineage>
        <taxon>Bacteria</taxon>
        <taxon>Bacillati</taxon>
        <taxon>Actinomycetota</taxon>
        <taxon>Actinomycetes</taxon>
        <taxon>Micrococcales</taxon>
        <taxon>Dermabacteraceae</taxon>
        <taxon>Brachybacterium</taxon>
    </lineage>
</organism>
<keyword evidence="3" id="KW-1003">Cell membrane</keyword>
<proteinExistence type="inferred from homology"/>
<evidence type="ECO:0000256" key="4">
    <source>
        <dbReference type="ARBA" id="ARBA00022692"/>
    </source>
</evidence>
<feature type="transmembrane region" description="Helical" evidence="7">
    <location>
        <begin position="136"/>
        <end position="157"/>
    </location>
</feature>
<dbReference type="Proteomes" id="UP000612352">
    <property type="component" value="Unassembled WGS sequence"/>
</dbReference>
<keyword evidence="4 7" id="KW-0812">Transmembrane</keyword>
<feature type="transmembrane region" description="Helical" evidence="7">
    <location>
        <begin position="100"/>
        <end position="124"/>
    </location>
</feature>
<evidence type="ECO:0000256" key="8">
    <source>
        <dbReference type="SAM" id="MobiDB-lite"/>
    </source>
</evidence>
<feature type="region of interest" description="Disordered" evidence="8">
    <location>
        <begin position="1"/>
        <end position="21"/>
    </location>
</feature>